<dbReference type="PANTHER" id="PTHR11851">
    <property type="entry name" value="METALLOPROTEASE"/>
    <property type="match status" value="1"/>
</dbReference>
<sequence>MCAAVVGALGRQLRAGAGAGRRVMTQTLAEPMAWNQAPTLVTTLPNGVRVATKETFGETASLGVFLNAGIRDETKEGAGSAFMMEQLALSGTAKRPRAKLEAEVESIGATLDMSAGREQSSYTMSVMKGGVKQGMDILADLVTAPPVGNLTKEKEGILRGLDEKEVPTRAVIDDRLHAVAWRDYALGFSGVGPFDGIDTLTEAHLKAYVDANYTAENMVVAAAGPMKHADLVKLATDSLGGVKAGAPKPFDTKPYFCGAELIYRNDEMGPTAYLAVGWEAVPWKSPDAVTFMVMQALIGSYKKGEGLVPGTISGNRVVNAVANKMQVGCADEFESFLHFYRDTGMFGFYVACDEVAVGHAVGELMFGCNLMSHSVTDEEVERAKRDLKTAMFSAPTSAEAACAELGRQVLAYGRGVPAAEMMLRIEAVDAEEVKRVAWKYLSDAEVATTGLGPLHGMPQYYDLRRATNMHRY</sequence>
<dbReference type="AlphaFoldDB" id="A0A7S2NWF3"/>
<evidence type="ECO:0000256" key="7">
    <source>
        <dbReference type="ARBA" id="ARBA00023049"/>
    </source>
</evidence>
<keyword evidence="5" id="KW-0378">Hydrolase</keyword>
<reference evidence="11" key="1">
    <citation type="submission" date="2021-01" db="EMBL/GenBank/DDBJ databases">
        <authorList>
            <person name="Corre E."/>
            <person name="Pelletier E."/>
            <person name="Niang G."/>
            <person name="Scheremetjew M."/>
            <person name="Finn R."/>
            <person name="Kale V."/>
            <person name="Holt S."/>
            <person name="Cochrane G."/>
            <person name="Meng A."/>
            <person name="Brown T."/>
            <person name="Cohen L."/>
        </authorList>
    </citation>
    <scope>NUCLEOTIDE SEQUENCE</scope>
    <source>
        <strain evidence="11">RCC3387</strain>
    </source>
</reference>
<dbReference type="InterPro" id="IPR050361">
    <property type="entry name" value="MPP/UQCRC_Complex"/>
</dbReference>
<comment type="subcellular location">
    <subcellularLocation>
        <location evidence="2">Mitochondrion</location>
    </subcellularLocation>
</comment>
<dbReference type="InterPro" id="IPR011765">
    <property type="entry name" value="Pept_M16_N"/>
</dbReference>
<dbReference type="GO" id="GO:0008237">
    <property type="term" value="F:metallopeptidase activity"/>
    <property type="evidence" value="ECO:0007669"/>
    <property type="project" value="UniProtKB-KW"/>
</dbReference>
<keyword evidence="3" id="KW-0645">Protease</keyword>
<accession>A0A7S2NWF3</accession>
<evidence type="ECO:0000256" key="5">
    <source>
        <dbReference type="ARBA" id="ARBA00022801"/>
    </source>
</evidence>
<name>A0A7S2NWF3_9DINO</name>
<evidence type="ECO:0000256" key="4">
    <source>
        <dbReference type="ARBA" id="ARBA00022723"/>
    </source>
</evidence>
<keyword evidence="4" id="KW-0479">Metal-binding</keyword>
<comment type="cofactor">
    <cofactor evidence="1">
        <name>Zn(2+)</name>
        <dbReference type="ChEBI" id="CHEBI:29105"/>
    </cofactor>
</comment>
<dbReference type="Gene3D" id="3.30.830.10">
    <property type="entry name" value="Metalloenzyme, LuxS/M16 peptidase-like"/>
    <property type="match status" value="2"/>
</dbReference>
<feature type="domain" description="Peptidase M16 N-terminal" evidence="9">
    <location>
        <begin position="49"/>
        <end position="189"/>
    </location>
</feature>
<dbReference type="SUPFAM" id="SSF63411">
    <property type="entry name" value="LuxS/MPP-like metallohydrolase"/>
    <property type="match status" value="2"/>
</dbReference>
<evidence type="ECO:0000259" key="9">
    <source>
        <dbReference type="Pfam" id="PF00675"/>
    </source>
</evidence>
<dbReference type="Pfam" id="PF05193">
    <property type="entry name" value="Peptidase_M16_C"/>
    <property type="match status" value="1"/>
</dbReference>
<evidence type="ECO:0000256" key="6">
    <source>
        <dbReference type="ARBA" id="ARBA00022833"/>
    </source>
</evidence>
<feature type="domain" description="Peptidase M16 C-terminal" evidence="10">
    <location>
        <begin position="200"/>
        <end position="385"/>
    </location>
</feature>
<dbReference type="InterPro" id="IPR011249">
    <property type="entry name" value="Metalloenz_LuxS/M16"/>
</dbReference>
<evidence type="ECO:0000256" key="1">
    <source>
        <dbReference type="ARBA" id="ARBA00001947"/>
    </source>
</evidence>
<evidence type="ECO:0000256" key="2">
    <source>
        <dbReference type="ARBA" id="ARBA00004173"/>
    </source>
</evidence>
<keyword evidence="6" id="KW-0862">Zinc</keyword>
<dbReference type="InterPro" id="IPR007863">
    <property type="entry name" value="Peptidase_M16_C"/>
</dbReference>
<protein>
    <submittedName>
        <fullName evidence="11">Uncharacterized protein</fullName>
    </submittedName>
</protein>
<proteinExistence type="predicted"/>
<evidence type="ECO:0000256" key="8">
    <source>
        <dbReference type="ARBA" id="ARBA00023128"/>
    </source>
</evidence>
<evidence type="ECO:0000259" key="10">
    <source>
        <dbReference type="Pfam" id="PF05193"/>
    </source>
</evidence>
<dbReference type="GO" id="GO:0046872">
    <property type="term" value="F:metal ion binding"/>
    <property type="evidence" value="ECO:0007669"/>
    <property type="project" value="UniProtKB-KW"/>
</dbReference>
<keyword evidence="8" id="KW-0496">Mitochondrion</keyword>
<keyword evidence="7" id="KW-0482">Metalloprotease</keyword>
<dbReference type="PANTHER" id="PTHR11851:SF149">
    <property type="entry name" value="GH01077P"/>
    <property type="match status" value="1"/>
</dbReference>
<organism evidence="11">
    <name type="scientific">Zooxanthella nutricula</name>
    <dbReference type="NCBI Taxonomy" id="1333877"/>
    <lineage>
        <taxon>Eukaryota</taxon>
        <taxon>Sar</taxon>
        <taxon>Alveolata</taxon>
        <taxon>Dinophyceae</taxon>
        <taxon>Peridiniales</taxon>
        <taxon>Peridiniales incertae sedis</taxon>
        <taxon>Zooxanthella</taxon>
    </lineage>
</organism>
<dbReference type="EMBL" id="HBGW01039600">
    <property type="protein sequence ID" value="CAD9564059.1"/>
    <property type="molecule type" value="Transcribed_RNA"/>
</dbReference>
<gene>
    <name evidence="11" type="ORF">BRAN1462_LOCUS24997</name>
</gene>
<dbReference type="GO" id="GO:0006508">
    <property type="term" value="P:proteolysis"/>
    <property type="evidence" value="ECO:0007669"/>
    <property type="project" value="UniProtKB-KW"/>
</dbReference>
<dbReference type="Pfam" id="PF00675">
    <property type="entry name" value="Peptidase_M16"/>
    <property type="match status" value="1"/>
</dbReference>
<dbReference type="GO" id="GO:0005739">
    <property type="term" value="C:mitochondrion"/>
    <property type="evidence" value="ECO:0007669"/>
    <property type="project" value="UniProtKB-SubCell"/>
</dbReference>
<evidence type="ECO:0000313" key="11">
    <source>
        <dbReference type="EMBL" id="CAD9564059.1"/>
    </source>
</evidence>
<evidence type="ECO:0000256" key="3">
    <source>
        <dbReference type="ARBA" id="ARBA00022670"/>
    </source>
</evidence>